<dbReference type="SUPFAM" id="SSF69318">
    <property type="entry name" value="Integrin alpha N-terminal domain"/>
    <property type="match status" value="1"/>
</dbReference>
<dbReference type="PANTHER" id="PTHR30383:SF5">
    <property type="entry name" value="SGNH HYDROLASE-TYPE ESTERASE DOMAIN-CONTAINING PROTEIN"/>
    <property type="match status" value="1"/>
</dbReference>
<dbReference type="InterPro" id="IPR051532">
    <property type="entry name" value="Ester_Hydrolysis_Enzymes"/>
</dbReference>
<protein>
    <recommendedName>
        <fullName evidence="2">SGNH hydrolase-type esterase domain-containing protein</fullName>
    </recommendedName>
</protein>
<organism evidence="3 4">
    <name type="scientific">Streptomyces roseolilacinus</name>
    <dbReference type="NCBI Taxonomy" id="66904"/>
    <lineage>
        <taxon>Bacteria</taxon>
        <taxon>Bacillati</taxon>
        <taxon>Actinomycetota</taxon>
        <taxon>Actinomycetes</taxon>
        <taxon>Kitasatosporales</taxon>
        <taxon>Streptomycetaceae</taxon>
        <taxon>Streptomyces</taxon>
    </lineage>
</organism>
<proteinExistence type="predicted"/>
<gene>
    <name evidence="3" type="ORF">GCM10010249_12150</name>
</gene>
<reference evidence="3" key="1">
    <citation type="journal article" date="2014" name="Int. J. Syst. Evol. Microbiol.">
        <title>Complete genome sequence of Corynebacterium casei LMG S-19264T (=DSM 44701T), isolated from a smear-ripened cheese.</title>
        <authorList>
            <consortium name="US DOE Joint Genome Institute (JGI-PGF)"/>
            <person name="Walter F."/>
            <person name="Albersmeier A."/>
            <person name="Kalinowski J."/>
            <person name="Ruckert C."/>
        </authorList>
    </citation>
    <scope>NUCLEOTIDE SEQUENCE</scope>
    <source>
        <strain evidence="3">JCM 4335</strain>
    </source>
</reference>
<dbReference type="Pfam" id="PF13472">
    <property type="entry name" value="Lipase_GDSL_2"/>
    <property type="match status" value="1"/>
</dbReference>
<reference evidence="3" key="2">
    <citation type="submission" date="2020-09" db="EMBL/GenBank/DDBJ databases">
        <authorList>
            <person name="Sun Q."/>
            <person name="Ohkuma M."/>
        </authorList>
    </citation>
    <scope>NUCLEOTIDE SEQUENCE</scope>
    <source>
        <strain evidence="3">JCM 4335</strain>
    </source>
</reference>
<dbReference type="InterPro" id="IPR013830">
    <property type="entry name" value="SGNH_hydro"/>
</dbReference>
<dbReference type="SUPFAM" id="SSF52266">
    <property type="entry name" value="SGNH hydrolase"/>
    <property type="match status" value="1"/>
</dbReference>
<dbReference type="InterPro" id="IPR036514">
    <property type="entry name" value="SGNH_hydro_sf"/>
</dbReference>
<dbReference type="AlphaFoldDB" id="A0A918AZE8"/>
<evidence type="ECO:0000256" key="1">
    <source>
        <dbReference type="ARBA" id="ARBA00022729"/>
    </source>
</evidence>
<evidence type="ECO:0000313" key="4">
    <source>
        <dbReference type="Proteomes" id="UP000654123"/>
    </source>
</evidence>
<evidence type="ECO:0000259" key="2">
    <source>
        <dbReference type="Pfam" id="PF13472"/>
    </source>
</evidence>
<dbReference type="Proteomes" id="UP000654123">
    <property type="component" value="Unassembled WGS sequence"/>
</dbReference>
<dbReference type="EMBL" id="BMSV01000002">
    <property type="protein sequence ID" value="GGP95650.1"/>
    <property type="molecule type" value="Genomic_DNA"/>
</dbReference>
<evidence type="ECO:0000313" key="3">
    <source>
        <dbReference type="EMBL" id="GGP95650.1"/>
    </source>
</evidence>
<comment type="caution">
    <text evidence="3">The sequence shown here is derived from an EMBL/GenBank/DDBJ whole genome shotgun (WGS) entry which is preliminary data.</text>
</comment>
<dbReference type="PANTHER" id="PTHR30383">
    <property type="entry name" value="THIOESTERASE 1/PROTEASE 1/LYSOPHOSPHOLIPASE L1"/>
    <property type="match status" value="1"/>
</dbReference>
<dbReference type="GO" id="GO:0004622">
    <property type="term" value="F:phosphatidylcholine lysophospholipase activity"/>
    <property type="evidence" value="ECO:0007669"/>
    <property type="project" value="TreeGrafter"/>
</dbReference>
<dbReference type="Gene3D" id="3.40.50.1110">
    <property type="entry name" value="SGNH hydrolase"/>
    <property type="match status" value="1"/>
</dbReference>
<dbReference type="InterPro" id="IPR013517">
    <property type="entry name" value="FG-GAP"/>
</dbReference>
<feature type="domain" description="SGNH hydrolase-type esterase" evidence="2">
    <location>
        <begin position="341"/>
        <end position="516"/>
    </location>
</feature>
<accession>A0A918AZE8</accession>
<keyword evidence="4" id="KW-1185">Reference proteome</keyword>
<name>A0A918AZE8_9ACTN</name>
<dbReference type="InterPro" id="IPR028994">
    <property type="entry name" value="Integrin_alpha_N"/>
</dbReference>
<dbReference type="CDD" id="cd01833">
    <property type="entry name" value="XynB_like"/>
    <property type="match status" value="1"/>
</dbReference>
<sequence>MFTHSRPRGRPRRRPGGKEFRLVTFVLTLALAVTGLTPPTHVRSANARSMTACHPSGWEKDKAQRAVQAPGARVRTSFGMGCAADAPERFARAAAAPDDFLMTLEVDDEFRQAELEAEVRKVQQAQAAGQSLSDIFTSRVDTYRLGVHPLVGDGIRFDGTVRAVDGGLVIVVPAEEVVPQANWWQKVIAFGVSFAAGVLSTVVCLAFFTVGAPLASPVCTAVGGFVTGMVGELMNAWFDDRAVDSEVWAEAFAMGICGALAGALLGKFMPWAELNSNPLMVSLGKSVRELASTVATEFGEAIGYAAGTLVRVGGQLYEKLLAVMARRGIKGAPTALRVMPLGDSITAGAGSSTGSSYRADLWNGLSADQHVVDFVGSRQSGRLPDVDHEGVSGDLISQIAARSRTAVGLHRPNVVTIHAGTNDMDRNVDPAGAPARLGAMIDQILADSPEVTVLVATLVPSRDAVVQKRIDAFNREVEDLAEQRSKAGKKVRAVSMGPVTATDLVDRLHPNDGGYRKMADVFHHAIDQSILSGMVKGAGPGPACNDAPGGWVARGRIAAGVPLAATEHIAFADVDGDRRDDYLAVDRASGAVRAWLNRGGDSGDSAGWVARGQIAAGVPLGAADSVSFADIDGDHRDDYLVTNASTGAVRAWLNRGGDSGDSAGWVARGQIAAGVPLSAADSIVFGQADCGRLSDYLVVDRSTGAVRAWLNRGGDSGDSAGWVARGRIAAGTGGGEVVFADMDGDGRDDYLTLDAAGVVRAWLNRGGDPA</sequence>
<keyword evidence="1" id="KW-0732">Signal</keyword>
<dbReference type="Pfam" id="PF13517">
    <property type="entry name" value="FG-GAP_3"/>
    <property type="match status" value="1"/>
</dbReference>